<dbReference type="RefSeq" id="WP_379291652.1">
    <property type="nucleotide sequence ID" value="NZ_JBHTIU010000106.1"/>
</dbReference>
<dbReference type="Proteomes" id="UP001597120">
    <property type="component" value="Unassembled WGS sequence"/>
</dbReference>
<gene>
    <name evidence="2" type="ORF">ACFQ03_24690</name>
</gene>
<organism evidence="2 3">
    <name type="scientific">Paenibacillus residui</name>
    <dbReference type="NCBI Taxonomy" id="629724"/>
    <lineage>
        <taxon>Bacteria</taxon>
        <taxon>Bacillati</taxon>
        <taxon>Bacillota</taxon>
        <taxon>Bacilli</taxon>
        <taxon>Bacillales</taxon>
        <taxon>Paenibacillaceae</taxon>
        <taxon>Paenibacillus</taxon>
    </lineage>
</organism>
<proteinExistence type="predicted"/>
<feature type="domain" description="Amidohydrolase 3" evidence="1">
    <location>
        <begin position="373"/>
        <end position="507"/>
    </location>
</feature>
<evidence type="ECO:0000259" key="1">
    <source>
        <dbReference type="Pfam" id="PF07969"/>
    </source>
</evidence>
<accession>A0ABW3DH62</accession>
<dbReference type="PANTHER" id="PTHR11647:SF1">
    <property type="entry name" value="COLLAPSIN RESPONSE MEDIATOR PROTEIN"/>
    <property type="match status" value="1"/>
</dbReference>
<keyword evidence="3" id="KW-1185">Reference proteome</keyword>
<name>A0ABW3DH62_9BACL</name>
<protein>
    <submittedName>
        <fullName evidence="2">Amidohydrolase family protein</fullName>
    </submittedName>
</protein>
<feature type="domain" description="Amidohydrolase 3" evidence="1">
    <location>
        <begin position="46"/>
        <end position="131"/>
    </location>
</feature>
<dbReference type="SUPFAM" id="SSF51338">
    <property type="entry name" value="Composite domain of metallo-dependent hydrolases"/>
    <property type="match status" value="1"/>
</dbReference>
<evidence type="ECO:0000313" key="3">
    <source>
        <dbReference type="Proteomes" id="UP001597120"/>
    </source>
</evidence>
<dbReference type="CDD" id="cd01297">
    <property type="entry name" value="D-aminoacylase"/>
    <property type="match status" value="1"/>
</dbReference>
<sequence>MSFDVCIRNGMIIDGTGNERYKADIVIKDGKIAGIGSFPDAEARYTIDASGRVVSPGFIDTHVHSDVMLLWDRQHACGLYQGVTTEILGQDGLSYAPLSKDNLEMYFKYLGGLNGTPDIPLDWSTVEEYRSKFDGTVAINTAYQVPHGVLRLETVGFRDVPLTGAHLEKAKRLLADGIDQGAVAFSTGLSYFPGSYGDTQELIELSRVLAEKDSIYVTHLRTVFKGEKFDAIQEALDIGWQSGCKIHYSHFRTGPNNAGKVDELMGPIDDAYQKGLDVSLELYPYAFGSSTGVIHLPPWTVEGGYESTLERLADKKLRPAIVRDIQKDFPNIDGTFSYLPSGRNDELLGLTFQQAADLRGQTVYEVLCDLLLEEKLAVGILGERPEDESVVKQIEDDLFELLSRPYYMVGSDAIYLGQNPHPRAFGSFPKLLRLAREKNFSLEVLINRMTMVPAERFGLKDRGVILEGKAADLVVFDAETVTDTSVVQQARTGPSGISHVLVNGEIAVWNEKVTGVFAGRALPVMR</sequence>
<dbReference type="InterPro" id="IPR032466">
    <property type="entry name" value="Metal_Hydrolase"/>
</dbReference>
<evidence type="ECO:0000313" key="2">
    <source>
        <dbReference type="EMBL" id="MFD0872323.1"/>
    </source>
</evidence>
<dbReference type="SUPFAM" id="SSF51556">
    <property type="entry name" value="Metallo-dependent hydrolases"/>
    <property type="match status" value="1"/>
</dbReference>
<dbReference type="PANTHER" id="PTHR11647">
    <property type="entry name" value="HYDRANTOINASE/DIHYDROPYRIMIDINASE FAMILY MEMBER"/>
    <property type="match status" value="1"/>
</dbReference>
<dbReference type="EMBL" id="JBHTIU010000106">
    <property type="protein sequence ID" value="MFD0872323.1"/>
    <property type="molecule type" value="Genomic_DNA"/>
</dbReference>
<dbReference type="InterPro" id="IPR050378">
    <property type="entry name" value="Metallo-dep_Hydrolases_sf"/>
</dbReference>
<dbReference type="InterPro" id="IPR013108">
    <property type="entry name" value="Amidohydro_3"/>
</dbReference>
<dbReference type="Pfam" id="PF07969">
    <property type="entry name" value="Amidohydro_3"/>
    <property type="match status" value="2"/>
</dbReference>
<comment type="caution">
    <text evidence="2">The sequence shown here is derived from an EMBL/GenBank/DDBJ whole genome shotgun (WGS) entry which is preliminary data.</text>
</comment>
<dbReference type="Gene3D" id="3.20.20.140">
    <property type="entry name" value="Metal-dependent hydrolases"/>
    <property type="match status" value="2"/>
</dbReference>
<dbReference type="InterPro" id="IPR011059">
    <property type="entry name" value="Metal-dep_hydrolase_composite"/>
</dbReference>
<reference evidence="3" key="1">
    <citation type="journal article" date="2019" name="Int. J. Syst. Evol. Microbiol.">
        <title>The Global Catalogue of Microorganisms (GCM) 10K type strain sequencing project: providing services to taxonomists for standard genome sequencing and annotation.</title>
        <authorList>
            <consortium name="The Broad Institute Genomics Platform"/>
            <consortium name="The Broad Institute Genome Sequencing Center for Infectious Disease"/>
            <person name="Wu L."/>
            <person name="Ma J."/>
        </authorList>
    </citation>
    <scope>NUCLEOTIDE SEQUENCE [LARGE SCALE GENOMIC DNA]</scope>
    <source>
        <strain evidence="3">CCUG 57263</strain>
    </source>
</reference>